<dbReference type="EMBL" id="JAQQWE010000009">
    <property type="protein sequence ID" value="KAK7941483.1"/>
    <property type="molecule type" value="Genomic_DNA"/>
</dbReference>
<comment type="caution">
    <text evidence="2">The sequence shown here is derived from an EMBL/GenBank/DDBJ whole genome shotgun (WGS) entry which is preliminary data.</text>
</comment>
<dbReference type="RefSeq" id="XP_066694235.1">
    <property type="nucleotide sequence ID" value="XM_066850092.1"/>
</dbReference>
<evidence type="ECO:0000313" key="3">
    <source>
        <dbReference type="Proteomes" id="UP001391051"/>
    </source>
</evidence>
<protein>
    <submittedName>
        <fullName evidence="2">Uncharacterized protein</fullName>
    </submittedName>
</protein>
<dbReference type="Proteomes" id="UP001391051">
    <property type="component" value="Unassembled WGS sequence"/>
</dbReference>
<accession>A0ABR1PX45</accession>
<organism evidence="2 3">
    <name type="scientific">Apiospora aurea</name>
    <dbReference type="NCBI Taxonomy" id="335848"/>
    <lineage>
        <taxon>Eukaryota</taxon>
        <taxon>Fungi</taxon>
        <taxon>Dikarya</taxon>
        <taxon>Ascomycota</taxon>
        <taxon>Pezizomycotina</taxon>
        <taxon>Sordariomycetes</taxon>
        <taxon>Xylariomycetidae</taxon>
        <taxon>Amphisphaeriales</taxon>
        <taxon>Apiosporaceae</taxon>
        <taxon>Apiospora</taxon>
    </lineage>
</organism>
<gene>
    <name evidence="2" type="ORF">PG986_013870</name>
</gene>
<feature type="region of interest" description="Disordered" evidence="1">
    <location>
        <begin position="100"/>
        <end position="123"/>
    </location>
</feature>
<sequence>MADVRRRIQRVAQVGSGDPVIRMAAVGLAAGPGGAARHGGDVHRGRGKGEEALVHVFQVFRVVLVGLQDAQVDADVVQVRHLRHEAFGLADQAMAVHRRRGGERGGHAGTRPAPGVPPRLGPRLGWSKAVARGGWARSNHSARVNEVIGKPEARLATAQYGRRGKRAKVKVKKLRRTAASMRRIVRRVGQWADGTFKEAKHESTWPSMHRMPIAGLSKMAKDHPKPNA</sequence>
<reference evidence="2 3" key="1">
    <citation type="submission" date="2023-01" db="EMBL/GenBank/DDBJ databases">
        <title>Analysis of 21 Apiospora genomes using comparative genomics revels a genus with tremendous synthesis potential of carbohydrate active enzymes and secondary metabolites.</title>
        <authorList>
            <person name="Sorensen T."/>
        </authorList>
    </citation>
    <scope>NUCLEOTIDE SEQUENCE [LARGE SCALE GENOMIC DNA]</scope>
    <source>
        <strain evidence="2 3">CBS 24483</strain>
    </source>
</reference>
<evidence type="ECO:0000256" key="1">
    <source>
        <dbReference type="SAM" id="MobiDB-lite"/>
    </source>
</evidence>
<dbReference type="GeneID" id="92083154"/>
<name>A0ABR1PX45_9PEZI</name>
<proteinExistence type="predicted"/>
<evidence type="ECO:0000313" key="2">
    <source>
        <dbReference type="EMBL" id="KAK7941483.1"/>
    </source>
</evidence>
<keyword evidence="3" id="KW-1185">Reference proteome</keyword>